<feature type="transmembrane region" description="Helical" evidence="1">
    <location>
        <begin position="120"/>
        <end position="140"/>
    </location>
</feature>
<evidence type="ECO:0000256" key="1">
    <source>
        <dbReference type="SAM" id="Phobius"/>
    </source>
</evidence>
<accession>A0AA91PE88</accession>
<gene>
    <name evidence="2" type="ORF">B8W67_12805</name>
</gene>
<dbReference type="EMBL" id="NCXO01000028">
    <property type="protein sequence ID" value="OSC33040.1"/>
    <property type="molecule type" value="Genomic_DNA"/>
</dbReference>
<organism evidence="2 3">
    <name type="scientific">Mycolicibacillus koreensis</name>
    <dbReference type="NCBI Taxonomy" id="1069220"/>
    <lineage>
        <taxon>Bacteria</taxon>
        <taxon>Bacillati</taxon>
        <taxon>Actinomycetota</taxon>
        <taxon>Actinomycetes</taxon>
        <taxon>Mycobacteriales</taxon>
        <taxon>Mycobacteriaceae</taxon>
        <taxon>Mycolicibacillus</taxon>
    </lineage>
</organism>
<keyword evidence="3" id="KW-1185">Reference proteome</keyword>
<keyword evidence="1" id="KW-0472">Membrane</keyword>
<protein>
    <submittedName>
        <fullName evidence="2">Uncharacterized protein</fullName>
    </submittedName>
</protein>
<feature type="transmembrane region" description="Helical" evidence="1">
    <location>
        <begin position="74"/>
        <end position="100"/>
    </location>
</feature>
<proteinExistence type="predicted"/>
<evidence type="ECO:0000313" key="2">
    <source>
        <dbReference type="EMBL" id="OSC33040.1"/>
    </source>
</evidence>
<feature type="transmembrane region" description="Helical" evidence="1">
    <location>
        <begin position="39"/>
        <end position="62"/>
    </location>
</feature>
<sequence length="222" mass="26508">MAQQVFDLMMRALHEYYLAHGDTPGAWRFINIAWAIDRLALWAVMLLIGLLMMVTIVFLCYVYKQIVSELSLWLPWLSVIIFVAFAWFSIKWASVLAAFIRRFVPSNLYDVYDFVLKFAVPISEVYVGVVAFWVIFVRWATRIQLHRGFRLHGEGFRERDYFQRWTASDVETVPGYREQMKEIGKELKCRWRKERRTDDDEPMPSYPDTLREMWRAVFPKDL</sequence>
<dbReference type="Proteomes" id="UP000193577">
    <property type="component" value="Unassembled WGS sequence"/>
</dbReference>
<keyword evidence="1" id="KW-1133">Transmembrane helix</keyword>
<evidence type="ECO:0000313" key="3">
    <source>
        <dbReference type="Proteomes" id="UP000193577"/>
    </source>
</evidence>
<keyword evidence="1" id="KW-0812">Transmembrane</keyword>
<dbReference type="AlphaFoldDB" id="A0AA91PE88"/>
<reference evidence="2 3" key="1">
    <citation type="submission" date="2017-04" db="EMBL/GenBank/DDBJ databases">
        <title>The new phylogeny of genus Mycobacterium.</title>
        <authorList>
            <person name="Tortoli E."/>
            <person name="Trovato A."/>
            <person name="Cirillo D.M."/>
        </authorList>
    </citation>
    <scope>NUCLEOTIDE SEQUENCE [LARGE SCALE GENOMIC DNA]</scope>
    <source>
        <strain evidence="2 3">KCTC 19819</strain>
    </source>
</reference>
<comment type="caution">
    <text evidence="2">The sequence shown here is derived from an EMBL/GenBank/DDBJ whole genome shotgun (WGS) entry which is preliminary data.</text>
</comment>
<name>A0AA91PE88_9MYCO</name>